<gene>
    <name evidence="2" type="ORF">GCM10023156_23740</name>
</gene>
<reference evidence="3" key="1">
    <citation type="journal article" date="2019" name="Int. J. Syst. Evol. Microbiol.">
        <title>The Global Catalogue of Microorganisms (GCM) 10K type strain sequencing project: providing services to taxonomists for standard genome sequencing and annotation.</title>
        <authorList>
            <consortium name="The Broad Institute Genomics Platform"/>
            <consortium name="The Broad Institute Genome Sequencing Center for Infectious Disease"/>
            <person name="Wu L."/>
            <person name="Ma J."/>
        </authorList>
    </citation>
    <scope>NUCLEOTIDE SEQUENCE [LARGE SCALE GENOMIC DNA]</scope>
    <source>
        <strain evidence="3">JCM 17759</strain>
    </source>
</reference>
<accession>A0ABP8MR89</accession>
<evidence type="ECO:0000313" key="2">
    <source>
        <dbReference type="EMBL" id="GAA4453183.1"/>
    </source>
</evidence>
<organism evidence="2 3">
    <name type="scientific">Novipirellula rosea</name>
    <dbReference type="NCBI Taxonomy" id="1031540"/>
    <lineage>
        <taxon>Bacteria</taxon>
        <taxon>Pseudomonadati</taxon>
        <taxon>Planctomycetota</taxon>
        <taxon>Planctomycetia</taxon>
        <taxon>Pirellulales</taxon>
        <taxon>Pirellulaceae</taxon>
        <taxon>Novipirellula</taxon>
    </lineage>
</organism>
<dbReference type="Proteomes" id="UP001500840">
    <property type="component" value="Unassembled WGS sequence"/>
</dbReference>
<protein>
    <submittedName>
        <fullName evidence="2">Uncharacterized protein</fullName>
    </submittedName>
</protein>
<keyword evidence="3" id="KW-1185">Reference proteome</keyword>
<dbReference type="RefSeq" id="WP_345322227.1">
    <property type="nucleotide sequence ID" value="NZ_BAABGA010000030.1"/>
</dbReference>
<proteinExistence type="predicted"/>
<name>A0ABP8MR89_9BACT</name>
<feature type="chain" id="PRO_5047165038" evidence="1">
    <location>
        <begin position="24"/>
        <end position="188"/>
    </location>
</feature>
<sequence>MKNANLVTLIVMAVSLAVNACHAQDGSTMAEPTDQPVDIADATIIQPIWEWRSESETEASQTDAVVPLAGKNEFAVLVASVDRESDDGLEKRTINDWRFAKDGEIISRKPLDDLPHRKSKAATKDWQKVNYASASKTVSFWYPNIWLSLARLLFSSTHSMEPGFGLLIANPVTLFILIRPSLYQMAAV</sequence>
<evidence type="ECO:0000313" key="3">
    <source>
        <dbReference type="Proteomes" id="UP001500840"/>
    </source>
</evidence>
<keyword evidence="1" id="KW-0732">Signal</keyword>
<comment type="caution">
    <text evidence="2">The sequence shown here is derived from an EMBL/GenBank/DDBJ whole genome shotgun (WGS) entry which is preliminary data.</text>
</comment>
<evidence type="ECO:0000256" key="1">
    <source>
        <dbReference type="SAM" id="SignalP"/>
    </source>
</evidence>
<feature type="signal peptide" evidence="1">
    <location>
        <begin position="1"/>
        <end position="23"/>
    </location>
</feature>
<dbReference type="EMBL" id="BAABGA010000030">
    <property type="protein sequence ID" value="GAA4453183.1"/>
    <property type="molecule type" value="Genomic_DNA"/>
</dbReference>